<feature type="transmembrane region" description="Helical" evidence="6">
    <location>
        <begin position="123"/>
        <end position="144"/>
    </location>
</feature>
<evidence type="ECO:0000256" key="2">
    <source>
        <dbReference type="ARBA" id="ARBA00022475"/>
    </source>
</evidence>
<keyword evidence="6" id="KW-0406">Ion transport</keyword>
<keyword evidence="2 6" id="KW-1003">Cell membrane</keyword>
<dbReference type="GO" id="GO:0006885">
    <property type="term" value="P:regulation of pH"/>
    <property type="evidence" value="ECO:0007669"/>
    <property type="project" value="UniProtKB-UniRule"/>
</dbReference>
<reference evidence="7 8" key="1">
    <citation type="submission" date="2020-08" db="EMBL/GenBank/DDBJ databases">
        <title>Genome sequence of Diaphorobacter ruginosibacter DSM 27467T.</title>
        <authorList>
            <person name="Hyun D.-W."/>
            <person name="Bae J.-W."/>
        </authorList>
    </citation>
    <scope>NUCLEOTIDE SEQUENCE [LARGE SCALE GENOMIC DNA]</scope>
    <source>
        <strain evidence="7 8">DSM 27467</strain>
    </source>
</reference>
<dbReference type="PANTHER" id="PTHR30341:SF0">
    <property type="entry name" value="NA(+)_H(+) ANTIPORTER NHAA"/>
    <property type="match status" value="1"/>
</dbReference>
<proteinExistence type="inferred from homology"/>
<accession>A0A7G9RNQ0</accession>
<keyword evidence="6" id="KW-0050">Antiport</keyword>
<evidence type="ECO:0000256" key="3">
    <source>
        <dbReference type="ARBA" id="ARBA00022692"/>
    </source>
</evidence>
<keyword evidence="6" id="KW-0739">Sodium transport</keyword>
<evidence type="ECO:0000313" key="8">
    <source>
        <dbReference type="Proteomes" id="UP000515811"/>
    </source>
</evidence>
<dbReference type="GO" id="GO:0015385">
    <property type="term" value="F:sodium:proton antiporter activity"/>
    <property type="evidence" value="ECO:0007669"/>
    <property type="project" value="UniProtKB-UniRule"/>
</dbReference>
<keyword evidence="8" id="KW-1185">Reference proteome</keyword>
<name>A0A7G9RNQ0_9BURK</name>
<keyword evidence="6" id="KW-0915">Sodium</keyword>
<keyword evidence="3 6" id="KW-0812">Transmembrane</keyword>
<evidence type="ECO:0000256" key="1">
    <source>
        <dbReference type="ARBA" id="ARBA00004429"/>
    </source>
</evidence>
<dbReference type="RefSeq" id="WP_187597490.1">
    <property type="nucleotide sequence ID" value="NZ_CP060714.1"/>
</dbReference>
<dbReference type="AlphaFoldDB" id="A0A7G9RNQ0"/>
<feature type="transmembrane region" description="Helical" evidence="6">
    <location>
        <begin position="175"/>
        <end position="199"/>
    </location>
</feature>
<evidence type="ECO:0000256" key="6">
    <source>
        <dbReference type="HAMAP-Rule" id="MF_01844"/>
    </source>
</evidence>
<comment type="subcellular location">
    <subcellularLocation>
        <location evidence="1">Cell inner membrane</location>
        <topology evidence="1">Multi-pass membrane protein</topology>
    </subcellularLocation>
    <subcellularLocation>
        <location evidence="6">Cell membrane</location>
        <topology evidence="6">Multi-pass membrane protein</topology>
    </subcellularLocation>
</comment>
<feature type="transmembrane region" description="Helical" evidence="6">
    <location>
        <begin position="84"/>
        <end position="102"/>
    </location>
</feature>
<dbReference type="InterPro" id="IPR004670">
    <property type="entry name" value="NhaA"/>
</dbReference>
<dbReference type="KEGG" id="drg:H9K76_22650"/>
<evidence type="ECO:0000313" key="7">
    <source>
        <dbReference type="EMBL" id="QNN57225.1"/>
    </source>
</evidence>
<gene>
    <name evidence="6 7" type="primary">nhaA</name>
    <name evidence="7" type="ORF">H9K76_22650</name>
</gene>
<feature type="transmembrane region" description="Helical" evidence="6">
    <location>
        <begin position="355"/>
        <end position="377"/>
    </location>
</feature>
<dbReference type="Proteomes" id="UP000515811">
    <property type="component" value="Chromosome"/>
</dbReference>
<keyword evidence="6" id="KW-0813">Transport</keyword>
<dbReference type="InterPro" id="IPR023171">
    <property type="entry name" value="Na/H_antiporter_dom_sf"/>
</dbReference>
<dbReference type="GO" id="GO:0005886">
    <property type="term" value="C:plasma membrane"/>
    <property type="evidence" value="ECO:0007669"/>
    <property type="project" value="UniProtKB-SubCell"/>
</dbReference>
<evidence type="ECO:0000256" key="4">
    <source>
        <dbReference type="ARBA" id="ARBA00022989"/>
    </source>
</evidence>
<comment type="catalytic activity">
    <reaction evidence="6">
        <text>Na(+)(in) + 2 H(+)(out) = Na(+)(out) + 2 H(+)(in)</text>
        <dbReference type="Rhea" id="RHEA:29251"/>
        <dbReference type="ChEBI" id="CHEBI:15378"/>
        <dbReference type="ChEBI" id="CHEBI:29101"/>
    </reaction>
</comment>
<protein>
    <recommendedName>
        <fullName evidence="6">Na(+)/H(+) antiporter NhaA</fullName>
    </recommendedName>
    <alternativeName>
        <fullName evidence="6">Sodium/proton antiporter NhaA</fullName>
    </alternativeName>
</protein>
<feature type="transmembrane region" description="Helical" evidence="6">
    <location>
        <begin position="33"/>
        <end position="55"/>
    </location>
</feature>
<keyword evidence="4 6" id="KW-1133">Transmembrane helix</keyword>
<feature type="transmembrane region" description="Helical" evidence="6">
    <location>
        <begin position="315"/>
        <end position="343"/>
    </location>
</feature>
<dbReference type="Gene3D" id="1.20.1530.10">
    <property type="entry name" value="Na+/H+ antiporter like domain"/>
    <property type="match status" value="1"/>
</dbReference>
<dbReference type="HAMAP" id="MF_01844">
    <property type="entry name" value="NhaA"/>
    <property type="match status" value="1"/>
</dbReference>
<evidence type="ECO:0000256" key="5">
    <source>
        <dbReference type="ARBA" id="ARBA00023136"/>
    </source>
</evidence>
<comment type="similarity">
    <text evidence="6">Belongs to the NhaA Na(+)/H(+) (TC 2.A.33) antiporter family.</text>
</comment>
<dbReference type="EMBL" id="CP060714">
    <property type="protein sequence ID" value="QNN57225.1"/>
    <property type="molecule type" value="Genomic_DNA"/>
</dbReference>
<sequence>MSRLHSPTEGAACARQPALLAFSDRLRALLSRIAHSDAAAGVMLLLAAAVALVWANSSAQDSYHALWHADIGFTLGQWSFTQSAHFWVNDALMTVFFLIVGMEIRRELHSGALAEPRQALLPVLAALGGVAVPAMIYLALIPSAGLRPGWAIPTATDIAFAVGVLALVGRGLPPALRVFLLTLAIIDDLIAVLIIALFYSGGLQWSMLLVAGLGLLGVYGLQALGVRRAWFYVLPGAVLWWGVWQTGAHPTLAGVVLGLLTPVHMLAGRESAAPVERVASALHPWVTFGIMPLFALANAGVTLQSGGLTDEGRYLLPAIVTALVLGKPLGVMLTSWVAVRLSICSLPPSVRWSHMLLAGMLAGIGFTMAIFIATLAFPDPGLLNASKLGVLMASGGAAVLALAWGWGLRYLDTRAGMQREQIAA</sequence>
<dbReference type="NCBIfam" id="TIGR00773">
    <property type="entry name" value="NhaA"/>
    <property type="match status" value="1"/>
</dbReference>
<dbReference type="Pfam" id="PF06965">
    <property type="entry name" value="Na_H_antiport_1"/>
    <property type="match status" value="1"/>
</dbReference>
<organism evidence="7 8">
    <name type="scientific">Diaphorobacter ruginosibacter</name>
    <dbReference type="NCBI Taxonomy" id="1715720"/>
    <lineage>
        <taxon>Bacteria</taxon>
        <taxon>Pseudomonadati</taxon>
        <taxon>Pseudomonadota</taxon>
        <taxon>Betaproteobacteria</taxon>
        <taxon>Burkholderiales</taxon>
        <taxon>Comamonadaceae</taxon>
        <taxon>Diaphorobacter</taxon>
    </lineage>
</organism>
<keyword evidence="5 6" id="KW-0472">Membrane</keyword>
<feature type="transmembrane region" description="Helical" evidence="6">
    <location>
        <begin position="150"/>
        <end position="168"/>
    </location>
</feature>
<feature type="transmembrane region" description="Helical" evidence="6">
    <location>
        <begin position="252"/>
        <end position="269"/>
    </location>
</feature>
<comment type="function">
    <text evidence="6">Na(+)/H(+) antiporter that extrudes sodium in exchange for external protons.</text>
</comment>
<dbReference type="PANTHER" id="PTHR30341">
    <property type="entry name" value="SODIUM ION/PROTON ANTIPORTER NHAA-RELATED"/>
    <property type="match status" value="1"/>
</dbReference>
<feature type="transmembrane region" description="Helical" evidence="6">
    <location>
        <begin position="389"/>
        <end position="411"/>
    </location>
</feature>
<feature type="transmembrane region" description="Helical" evidence="6">
    <location>
        <begin position="281"/>
        <end position="303"/>
    </location>
</feature>
<feature type="transmembrane region" description="Helical" evidence="6">
    <location>
        <begin position="205"/>
        <end position="222"/>
    </location>
</feature>